<evidence type="ECO:0000313" key="4">
    <source>
        <dbReference type="Proteomes" id="UP000557717"/>
    </source>
</evidence>
<keyword evidence="2" id="KW-0732">Signal</keyword>
<feature type="region of interest" description="Disordered" evidence="1">
    <location>
        <begin position="96"/>
        <end position="124"/>
    </location>
</feature>
<feature type="region of interest" description="Disordered" evidence="1">
    <location>
        <begin position="35"/>
        <end position="67"/>
    </location>
</feature>
<keyword evidence="4" id="KW-1185">Reference proteome</keyword>
<protein>
    <submittedName>
        <fullName evidence="3">Uncharacterized protein</fullName>
    </submittedName>
</protein>
<evidence type="ECO:0000256" key="1">
    <source>
        <dbReference type="SAM" id="MobiDB-lite"/>
    </source>
</evidence>
<accession>A0A840VIU5</accession>
<proteinExistence type="predicted"/>
<reference evidence="3 4" key="1">
    <citation type="submission" date="2020-08" db="EMBL/GenBank/DDBJ databases">
        <title>Genomic Encyclopedia of Type Strains, Phase IV (KMG-IV): sequencing the most valuable type-strain genomes for metagenomic binning, comparative biology and taxonomic classification.</title>
        <authorList>
            <person name="Goeker M."/>
        </authorList>
    </citation>
    <scope>NUCLEOTIDE SEQUENCE [LARGE SCALE GENOMIC DNA]</scope>
    <source>
        <strain evidence="3 4">YC6886</strain>
    </source>
</reference>
<organism evidence="3 4">
    <name type="scientific">Haloferula luteola</name>
    <dbReference type="NCBI Taxonomy" id="595692"/>
    <lineage>
        <taxon>Bacteria</taxon>
        <taxon>Pseudomonadati</taxon>
        <taxon>Verrucomicrobiota</taxon>
        <taxon>Verrucomicrobiia</taxon>
        <taxon>Verrucomicrobiales</taxon>
        <taxon>Verrucomicrobiaceae</taxon>
        <taxon>Haloferula</taxon>
    </lineage>
</organism>
<feature type="signal peptide" evidence="2">
    <location>
        <begin position="1"/>
        <end position="33"/>
    </location>
</feature>
<gene>
    <name evidence="3" type="ORF">HNR46_004042</name>
</gene>
<comment type="caution">
    <text evidence="3">The sequence shown here is derived from an EMBL/GenBank/DDBJ whole genome shotgun (WGS) entry which is preliminary data.</text>
</comment>
<evidence type="ECO:0000256" key="2">
    <source>
        <dbReference type="SAM" id="SignalP"/>
    </source>
</evidence>
<dbReference type="AlphaFoldDB" id="A0A840VIU5"/>
<evidence type="ECO:0000313" key="3">
    <source>
        <dbReference type="EMBL" id="MBB5353780.1"/>
    </source>
</evidence>
<dbReference type="RefSeq" id="WP_184022149.1">
    <property type="nucleotide sequence ID" value="NZ_JACHFD010000035.1"/>
</dbReference>
<feature type="compositionally biased region" description="Polar residues" evidence="1">
    <location>
        <begin position="36"/>
        <end position="56"/>
    </location>
</feature>
<feature type="chain" id="PRO_5032482401" evidence="2">
    <location>
        <begin position="34"/>
        <end position="135"/>
    </location>
</feature>
<name>A0A840VIU5_9BACT</name>
<dbReference type="EMBL" id="JACHFD010000035">
    <property type="protein sequence ID" value="MBB5353780.1"/>
    <property type="molecule type" value="Genomic_DNA"/>
</dbReference>
<dbReference type="Proteomes" id="UP000557717">
    <property type="component" value="Unassembled WGS sequence"/>
</dbReference>
<sequence length="135" mass="14438">MKSLALSSLVNLCRSIVALFLAFLMGSPLCCCASESHPTAAQDSTPSCCQHPSPSQGKGHPSTPTEHVCACKSKDPRDLEKAVDLPSYQALALLPAPSPESLEPTPRILGSLLSPPPPENSAPRRRLAWLSRWLI</sequence>